<gene>
    <name evidence="2" type="ORF">SMF913_28916</name>
</gene>
<evidence type="ECO:0000313" key="2">
    <source>
        <dbReference type="EMBL" id="PNG93451.1"/>
    </source>
</evidence>
<feature type="region of interest" description="Disordered" evidence="1">
    <location>
        <begin position="99"/>
        <end position="135"/>
    </location>
</feature>
<feature type="compositionally biased region" description="Polar residues" evidence="1">
    <location>
        <begin position="99"/>
        <end position="111"/>
    </location>
</feature>
<organism evidence="2 3">
    <name type="scientific">Streptomyces malaysiensis</name>
    <dbReference type="NCBI Taxonomy" id="92644"/>
    <lineage>
        <taxon>Bacteria</taxon>
        <taxon>Bacillati</taxon>
        <taxon>Actinomycetota</taxon>
        <taxon>Actinomycetes</taxon>
        <taxon>Kitasatosporales</taxon>
        <taxon>Streptomycetaceae</taxon>
        <taxon>Streptomyces</taxon>
        <taxon>Streptomyces violaceusniger group</taxon>
    </lineage>
</organism>
<name>A0A2J7YZK3_STRMQ</name>
<reference evidence="2 3" key="1">
    <citation type="submission" date="2015-09" db="EMBL/GenBank/DDBJ databases">
        <title>Genome sequence, genome mining and natural product profiling of a biocontrol bacterium Streptomyces malaysiensis F913.</title>
        <authorList>
            <person name="Xu Y."/>
            <person name="Wei J."/>
            <person name="Xie J."/>
            <person name="Li T."/>
            <person name="Zhou Z."/>
        </authorList>
    </citation>
    <scope>NUCLEOTIDE SEQUENCE [LARGE SCALE GENOMIC DNA]</scope>
    <source>
        <strain evidence="2 3">F913</strain>
    </source>
</reference>
<protein>
    <submittedName>
        <fullName evidence="2">Uncharacterized protein</fullName>
    </submittedName>
</protein>
<comment type="caution">
    <text evidence="2">The sequence shown here is derived from an EMBL/GenBank/DDBJ whole genome shotgun (WGS) entry which is preliminary data.</text>
</comment>
<sequence>MLDAAAIAVTTGAASNVLAYLLQGRADALRTRISAIFQRGTAQDESDALRALEEHAEALERRRVTQVEVTAQWSSMLTAFLTAYPEARADIEVLRSSTPSDSKTVHIGSQHNHGRGTFIGGDNHGTIRIDGQEDR</sequence>
<dbReference type="RefSeq" id="WP_146055675.1">
    <property type="nucleotide sequence ID" value="NZ_LJIW01000002.1"/>
</dbReference>
<dbReference type="Proteomes" id="UP000236520">
    <property type="component" value="Unassembled WGS sequence"/>
</dbReference>
<dbReference type="EMBL" id="LJIW01000002">
    <property type="protein sequence ID" value="PNG93451.1"/>
    <property type="molecule type" value="Genomic_DNA"/>
</dbReference>
<evidence type="ECO:0000256" key="1">
    <source>
        <dbReference type="SAM" id="MobiDB-lite"/>
    </source>
</evidence>
<proteinExistence type="predicted"/>
<evidence type="ECO:0000313" key="3">
    <source>
        <dbReference type="Proteomes" id="UP000236520"/>
    </source>
</evidence>
<accession>A0A2J7YZK3</accession>
<keyword evidence="3" id="KW-1185">Reference proteome</keyword>
<dbReference type="AlphaFoldDB" id="A0A2J7YZK3"/>
<feature type="compositionally biased region" description="Basic and acidic residues" evidence="1">
    <location>
        <begin position="125"/>
        <end position="135"/>
    </location>
</feature>